<dbReference type="InterPro" id="IPR052462">
    <property type="entry name" value="SLIRP/GR-RBP-like"/>
</dbReference>
<gene>
    <name evidence="6" type="ORF">WJX72_006972</name>
</gene>
<dbReference type="SMART" id="SM00358">
    <property type="entry name" value="DSRM"/>
    <property type="match status" value="1"/>
</dbReference>
<protein>
    <recommendedName>
        <fullName evidence="8">RRM domain-containing protein</fullName>
    </recommendedName>
</protein>
<dbReference type="AlphaFoldDB" id="A0AAW1Q4Y0"/>
<evidence type="ECO:0000313" key="6">
    <source>
        <dbReference type="EMBL" id="KAK9816906.1"/>
    </source>
</evidence>
<sequence length="318" mass="33941">MGTASTRQPASLVCFVSGLPKTCSEADLQTAFAPYGVVASVRCVRDECADCRGYAFVEFQDVGAEEACAAVQEVLGCCVGVHLRQQAASPWSAALYPQLQASSSHNSKTPLAILHDHATRSHLEVKYLESSDVPQDMFGITARLSEGDGSTLVAMATGKGRSKQMAKQAAAAELLEGREQRPPDMRGRRGLGRAIRHQPGRGGRDFPGATEPTRGRGRTGPQPMRGQGRRASAGRSSLGRHAGVARGRSGPPPHASGIPQNRQPATRQPPAAQKRSYQSMNSLEPMRPLPPILPHSVYLPSSQASFQAAGQRRMLTSE</sequence>
<dbReference type="PROSITE" id="PS50102">
    <property type="entry name" value="RRM"/>
    <property type="match status" value="1"/>
</dbReference>
<dbReference type="PROSITE" id="PS50137">
    <property type="entry name" value="DS_RBD"/>
    <property type="match status" value="1"/>
</dbReference>
<dbReference type="SUPFAM" id="SSF54768">
    <property type="entry name" value="dsRNA-binding domain-like"/>
    <property type="match status" value="1"/>
</dbReference>
<feature type="compositionally biased region" description="Low complexity" evidence="3">
    <location>
        <begin position="225"/>
        <end position="242"/>
    </location>
</feature>
<feature type="domain" description="RRM" evidence="4">
    <location>
        <begin position="12"/>
        <end position="90"/>
    </location>
</feature>
<name>A0AAW1Q4Y0_9CHLO</name>
<dbReference type="Pfam" id="PF00076">
    <property type="entry name" value="RRM_1"/>
    <property type="match status" value="1"/>
</dbReference>
<proteinExistence type="predicted"/>
<evidence type="ECO:0008006" key="8">
    <source>
        <dbReference type="Google" id="ProtNLM"/>
    </source>
</evidence>
<feature type="domain" description="DRBM" evidence="5">
    <location>
        <begin position="109"/>
        <end position="180"/>
    </location>
</feature>
<dbReference type="GO" id="GO:0003723">
    <property type="term" value="F:RNA binding"/>
    <property type="evidence" value="ECO:0007669"/>
    <property type="project" value="UniProtKB-UniRule"/>
</dbReference>
<comment type="caution">
    <text evidence="6">The sequence shown here is derived from an EMBL/GenBank/DDBJ whole genome shotgun (WGS) entry which is preliminary data.</text>
</comment>
<dbReference type="EMBL" id="JALJOR010000005">
    <property type="protein sequence ID" value="KAK9816906.1"/>
    <property type="molecule type" value="Genomic_DNA"/>
</dbReference>
<evidence type="ECO:0000256" key="3">
    <source>
        <dbReference type="SAM" id="MobiDB-lite"/>
    </source>
</evidence>
<dbReference type="Proteomes" id="UP001489004">
    <property type="component" value="Unassembled WGS sequence"/>
</dbReference>
<evidence type="ECO:0000256" key="2">
    <source>
        <dbReference type="PROSITE-ProRule" id="PRU00176"/>
    </source>
</evidence>
<keyword evidence="1 2" id="KW-0694">RNA-binding</keyword>
<dbReference type="InterPro" id="IPR035979">
    <property type="entry name" value="RBD_domain_sf"/>
</dbReference>
<dbReference type="CDD" id="cd00590">
    <property type="entry name" value="RRM_SF"/>
    <property type="match status" value="1"/>
</dbReference>
<dbReference type="InterPro" id="IPR000504">
    <property type="entry name" value="RRM_dom"/>
</dbReference>
<dbReference type="SMART" id="SM00360">
    <property type="entry name" value="RRM"/>
    <property type="match status" value="1"/>
</dbReference>
<organism evidence="6 7">
    <name type="scientific">[Myrmecia] bisecta</name>
    <dbReference type="NCBI Taxonomy" id="41462"/>
    <lineage>
        <taxon>Eukaryota</taxon>
        <taxon>Viridiplantae</taxon>
        <taxon>Chlorophyta</taxon>
        <taxon>core chlorophytes</taxon>
        <taxon>Trebouxiophyceae</taxon>
        <taxon>Trebouxiales</taxon>
        <taxon>Trebouxiaceae</taxon>
        <taxon>Myrmecia</taxon>
    </lineage>
</organism>
<feature type="compositionally biased region" description="Basic residues" evidence="3">
    <location>
        <begin position="188"/>
        <end position="199"/>
    </location>
</feature>
<evidence type="ECO:0000259" key="5">
    <source>
        <dbReference type="PROSITE" id="PS50137"/>
    </source>
</evidence>
<feature type="region of interest" description="Disordered" evidence="3">
    <location>
        <begin position="174"/>
        <end position="289"/>
    </location>
</feature>
<evidence type="ECO:0000256" key="1">
    <source>
        <dbReference type="ARBA" id="ARBA00022884"/>
    </source>
</evidence>
<reference evidence="6 7" key="1">
    <citation type="journal article" date="2024" name="Nat. Commun.">
        <title>Phylogenomics reveals the evolutionary origins of lichenization in chlorophyte algae.</title>
        <authorList>
            <person name="Puginier C."/>
            <person name="Libourel C."/>
            <person name="Otte J."/>
            <person name="Skaloud P."/>
            <person name="Haon M."/>
            <person name="Grisel S."/>
            <person name="Petersen M."/>
            <person name="Berrin J.G."/>
            <person name="Delaux P.M."/>
            <person name="Dal Grande F."/>
            <person name="Keller J."/>
        </authorList>
    </citation>
    <scope>NUCLEOTIDE SEQUENCE [LARGE SCALE GENOMIC DNA]</scope>
    <source>
        <strain evidence="6 7">SAG 2043</strain>
    </source>
</reference>
<evidence type="ECO:0000313" key="7">
    <source>
        <dbReference type="Proteomes" id="UP001489004"/>
    </source>
</evidence>
<dbReference type="Gene3D" id="3.30.160.20">
    <property type="match status" value="1"/>
</dbReference>
<evidence type="ECO:0000259" key="4">
    <source>
        <dbReference type="PROSITE" id="PS50102"/>
    </source>
</evidence>
<accession>A0AAW1Q4Y0</accession>
<dbReference type="InterPro" id="IPR012677">
    <property type="entry name" value="Nucleotide-bd_a/b_plait_sf"/>
</dbReference>
<feature type="compositionally biased region" description="Basic and acidic residues" evidence="3">
    <location>
        <begin position="175"/>
        <end position="187"/>
    </location>
</feature>
<dbReference type="Gene3D" id="3.30.70.330">
    <property type="match status" value="1"/>
</dbReference>
<keyword evidence="7" id="KW-1185">Reference proteome</keyword>
<dbReference type="PANTHER" id="PTHR48027">
    <property type="entry name" value="HETEROGENEOUS NUCLEAR RIBONUCLEOPROTEIN 87F-RELATED"/>
    <property type="match status" value="1"/>
</dbReference>
<dbReference type="InterPro" id="IPR014720">
    <property type="entry name" value="dsRBD_dom"/>
</dbReference>
<dbReference type="SUPFAM" id="SSF54928">
    <property type="entry name" value="RNA-binding domain, RBD"/>
    <property type="match status" value="1"/>
</dbReference>